<dbReference type="EMBL" id="LSRP01000090">
    <property type="protein sequence ID" value="OJF96038.1"/>
    <property type="molecule type" value="Genomic_DNA"/>
</dbReference>
<name>A0A657LRE6_9HYPH</name>
<dbReference type="Pfam" id="PF13619">
    <property type="entry name" value="KTSC"/>
    <property type="match status" value="1"/>
</dbReference>
<gene>
    <name evidence="2" type="ORF">AX760_18455</name>
</gene>
<feature type="domain" description="KTSC" evidence="1">
    <location>
        <begin position="7"/>
        <end position="64"/>
    </location>
</feature>
<evidence type="ECO:0000259" key="1">
    <source>
        <dbReference type="Pfam" id="PF13619"/>
    </source>
</evidence>
<evidence type="ECO:0000313" key="2">
    <source>
        <dbReference type="EMBL" id="OJF96038.1"/>
    </source>
</evidence>
<comment type="caution">
    <text evidence="2">The sequence shown here is derived from an EMBL/GenBank/DDBJ whole genome shotgun (WGS) entry which is preliminary data.</text>
</comment>
<dbReference type="OrthoDB" id="8290558at2"/>
<reference evidence="2 3" key="1">
    <citation type="submission" date="2016-02" db="EMBL/GenBank/DDBJ databases">
        <title>Genome sequencing of a beta-galactosidase producing bacteria Rhizobium sp. 59.</title>
        <authorList>
            <person name="Wang D."/>
            <person name="Kot W."/>
            <person name="Qin Y."/>
            <person name="Hansen L."/>
            <person name="Naqvi K."/>
            <person name="Rensing C."/>
        </authorList>
    </citation>
    <scope>NUCLEOTIDE SEQUENCE [LARGE SCALE GENOMIC DNA]</scope>
    <source>
        <strain evidence="2 3">59</strain>
    </source>
</reference>
<accession>A0A657LRE6</accession>
<dbReference type="InterPro" id="IPR025309">
    <property type="entry name" value="KTSC_dom"/>
</dbReference>
<protein>
    <recommendedName>
        <fullName evidence="1">KTSC domain-containing protein</fullName>
    </recommendedName>
</protein>
<organism evidence="2 3">
    <name type="scientific">Pararhizobium antarcticum</name>
    <dbReference type="NCBI Taxonomy" id="1798805"/>
    <lineage>
        <taxon>Bacteria</taxon>
        <taxon>Pseudomonadati</taxon>
        <taxon>Pseudomonadota</taxon>
        <taxon>Alphaproteobacteria</taxon>
        <taxon>Hyphomicrobiales</taxon>
        <taxon>Rhizobiaceae</taxon>
        <taxon>Rhizobium/Agrobacterium group</taxon>
        <taxon>Pararhizobium</taxon>
    </lineage>
</organism>
<keyword evidence="3" id="KW-1185">Reference proteome</keyword>
<dbReference type="AlphaFoldDB" id="A0A657LRE6"/>
<sequence length="69" mass="7971">MQNLPVQSRIIKSVWFSREDGRLLVCFKSGEERRFEGVLEDVVLNMVAAPSPGQHYIDHIRTKFKRLAA</sequence>
<dbReference type="RefSeq" id="WP_071833568.1">
    <property type="nucleotide sequence ID" value="NZ_LSRP01000090.1"/>
</dbReference>
<proteinExistence type="predicted"/>
<evidence type="ECO:0000313" key="3">
    <source>
        <dbReference type="Proteomes" id="UP000182661"/>
    </source>
</evidence>
<dbReference type="Proteomes" id="UP000182661">
    <property type="component" value="Unassembled WGS sequence"/>
</dbReference>